<evidence type="ECO:0000256" key="1">
    <source>
        <dbReference type="ARBA" id="ARBA00004429"/>
    </source>
</evidence>
<feature type="transmembrane region" description="Helical" evidence="6">
    <location>
        <begin position="329"/>
        <end position="348"/>
    </location>
</feature>
<sequence length="390" mass="42299">MKLKKILPLLAAFLVMGFVDIVGVSVGYIKKDFQLSESAAQLIPSMVFIWFLLLSLPAGIAQLKWGKRNVLLLGILLNAVACILPIAMYEYSSMLVAFAVLGAGNTLIQVSVNPLMMEVNGDDKLASWLSAGQILKSAASFCGPVLVAFFAFQANNWRLLFALYGGISLLVSLWLLTIENKVQSSAQPLPTFASCFGLLKLKPVRLAFLSILLCVGLDVGMYAKISSFLVEHHNQSMEMGSLMISIYFLATMGGRFLTTFLLQFVKERVFFLTALVVAFAGFVLLFTGPSVIFAQVGIVLLALGAAPIFPVVFAKVLREFPQHADPLSGLMIMAVSGGAVVPPIMGYLTDTVGHSWSLCALLFCIAVIFSIALFDKKKLKVVEEELVHEG</sequence>
<feature type="transmembrane region" description="Helical" evidence="6">
    <location>
        <begin position="354"/>
        <end position="374"/>
    </location>
</feature>
<feature type="transmembrane region" description="Helical" evidence="6">
    <location>
        <begin position="95"/>
        <end position="116"/>
    </location>
</feature>
<keyword evidence="5 6" id="KW-0472">Membrane</keyword>
<evidence type="ECO:0000256" key="3">
    <source>
        <dbReference type="ARBA" id="ARBA00022692"/>
    </source>
</evidence>
<keyword evidence="8" id="KW-0614">Plasmid</keyword>
<dbReference type="Proteomes" id="UP001354989">
    <property type="component" value="Plasmid pPP1"/>
</dbReference>
<dbReference type="InterPro" id="IPR050375">
    <property type="entry name" value="MFS_TsgA-like"/>
</dbReference>
<feature type="transmembrane region" description="Helical" evidence="6">
    <location>
        <begin position="269"/>
        <end position="286"/>
    </location>
</feature>
<dbReference type="Pfam" id="PF07690">
    <property type="entry name" value="MFS_1"/>
    <property type="match status" value="1"/>
</dbReference>
<keyword evidence="3 6" id="KW-0812">Transmembrane</keyword>
<organism evidence="8 9">
    <name type="scientific">Persicobacter psychrovividus</name>
    <dbReference type="NCBI Taxonomy" id="387638"/>
    <lineage>
        <taxon>Bacteria</taxon>
        <taxon>Pseudomonadati</taxon>
        <taxon>Bacteroidota</taxon>
        <taxon>Cytophagia</taxon>
        <taxon>Cytophagales</taxon>
        <taxon>Persicobacteraceae</taxon>
        <taxon>Persicobacter</taxon>
    </lineage>
</organism>
<evidence type="ECO:0000256" key="4">
    <source>
        <dbReference type="ARBA" id="ARBA00022989"/>
    </source>
</evidence>
<dbReference type="EMBL" id="AP025293">
    <property type="protein sequence ID" value="BDD01076.1"/>
    <property type="molecule type" value="Genomic_DNA"/>
</dbReference>
<dbReference type="InterPro" id="IPR020846">
    <property type="entry name" value="MFS_dom"/>
</dbReference>
<evidence type="ECO:0000256" key="5">
    <source>
        <dbReference type="ARBA" id="ARBA00023136"/>
    </source>
</evidence>
<feature type="transmembrane region" description="Helical" evidence="6">
    <location>
        <begin position="157"/>
        <end position="176"/>
    </location>
</feature>
<keyword evidence="4 6" id="KW-1133">Transmembrane helix</keyword>
<dbReference type="RefSeq" id="WP_338398263.1">
    <property type="nucleotide sequence ID" value="NZ_AP025293.1"/>
</dbReference>
<protein>
    <submittedName>
        <fullName evidence="8">MFS transporter</fullName>
    </submittedName>
</protein>
<feature type="transmembrane region" description="Helical" evidence="6">
    <location>
        <begin position="41"/>
        <end position="63"/>
    </location>
</feature>
<name>A0ABN6LCZ4_9BACT</name>
<dbReference type="PANTHER" id="PTHR43702">
    <property type="entry name" value="L-FUCOSE-PROTON SYMPORTER"/>
    <property type="match status" value="1"/>
</dbReference>
<dbReference type="PANTHER" id="PTHR43702:SF3">
    <property type="entry name" value="PROTEIN TSGA"/>
    <property type="match status" value="1"/>
</dbReference>
<feature type="transmembrane region" description="Helical" evidence="6">
    <location>
        <begin position="242"/>
        <end position="262"/>
    </location>
</feature>
<evidence type="ECO:0000313" key="9">
    <source>
        <dbReference type="Proteomes" id="UP001354989"/>
    </source>
</evidence>
<keyword evidence="2" id="KW-1003">Cell membrane</keyword>
<evidence type="ECO:0000313" key="8">
    <source>
        <dbReference type="EMBL" id="BDD01076.1"/>
    </source>
</evidence>
<geneLocation type="plasmid" evidence="8 9">
    <name>pPP1</name>
</geneLocation>
<accession>A0ABN6LCZ4</accession>
<dbReference type="SUPFAM" id="SSF103473">
    <property type="entry name" value="MFS general substrate transporter"/>
    <property type="match status" value="1"/>
</dbReference>
<dbReference type="PROSITE" id="PS50850">
    <property type="entry name" value="MFS"/>
    <property type="match status" value="1"/>
</dbReference>
<feature type="domain" description="Major facilitator superfamily (MFS) profile" evidence="7">
    <location>
        <begin position="4"/>
        <end position="378"/>
    </location>
</feature>
<evidence type="ECO:0000256" key="2">
    <source>
        <dbReference type="ARBA" id="ARBA00022475"/>
    </source>
</evidence>
<reference evidence="8 9" key="1">
    <citation type="submission" date="2021-12" db="EMBL/GenBank/DDBJ databases">
        <title>Genome sequencing of bacteria with rrn-lacking chromosome and rrn-plasmid.</title>
        <authorList>
            <person name="Anda M."/>
            <person name="Iwasaki W."/>
        </authorList>
    </citation>
    <scope>NUCLEOTIDE SEQUENCE [LARGE SCALE GENOMIC DNA]</scope>
    <source>
        <strain evidence="8 9">NBRC 101262</strain>
        <plasmid evidence="8 9">pPP1</plasmid>
    </source>
</reference>
<feature type="transmembrane region" description="Helical" evidence="6">
    <location>
        <begin position="7"/>
        <end position="29"/>
    </location>
</feature>
<gene>
    <name evidence="8" type="ORF">PEPS_33560</name>
</gene>
<dbReference type="InterPro" id="IPR036259">
    <property type="entry name" value="MFS_trans_sf"/>
</dbReference>
<feature type="transmembrane region" description="Helical" evidence="6">
    <location>
        <begin position="128"/>
        <end position="151"/>
    </location>
</feature>
<dbReference type="Gene3D" id="1.20.1250.20">
    <property type="entry name" value="MFS general substrate transporter like domains"/>
    <property type="match status" value="2"/>
</dbReference>
<comment type="subcellular location">
    <subcellularLocation>
        <location evidence="1">Cell inner membrane</location>
        <topology evidence="1">Multi-pass membrane protein</topology>
    </subcellularLocation>
</comment>
<dbReference type="InterPro" id="IPR011701">
    <property type="entry name" value="MFS"/>
</dbReference>
<feature type="transmembrane region" description="Helical" evidence="6">
    <location>
        <begin position="206"/>
        <end position="230"/>
    </location>
</feature>
<feature type="transmembrane region" description="Helical" evidence="6">
    <location>
        <begin position="70"/>
        <end position="89"/>
    </location>
</feature>
<evidence type="ECO:0000256" key="6">
    <source>
        <dbReference type="SAM" id="Phobius"/>
    </source>
</evidence>
<feature type="transmembrane region" description="Helical" evidence="6">
    <location>
        <begin position="292"/>
        <end position="317"/>
    </location>
</feature>
<keyword evidence="9" id="KW-1185">Reference proteome</keyword>
<evidence type="ECO:0000259" key="7">
    <source>
        <dbReference type="PROSITE" id="PS50850"/>
    </source>
</evidence>
<proteinExistence type="predicted"/>